<protein>
    <submittedName>
        <fullName evidence="1">Uncharacterized protein</fullName>
    </submittedName>
</protein>
<gene>
    <name evidence="1" type="ORF">LTS18_001129</name>
</gene>
<sequence>QLKKRSDALVSAASAVLTKLEAKVGVNAAENNGAVWFGNDGQYTMDLENHSGEDIVLVVWGVAGSWINAVQPQISTTLPNGTMTTLSFADGVSGAFSAIYEDTTMVNGQVSNTWGEFTMGEYGVIDVSREVNMGGHRMQVNLPKCKTNMETCVFVCPDANTCMTGYQLQNCDNGSQEGATSGIHAGAPSGGCGGMGSSAHFTAHFGE</sequence>
<feature type="non-terminal residue" evidence="1">
    <location>
        <position position="1"/>
    </location>
</feature>
<organism evidence="1 2">
    <name type="scientific">Coniosporium uncinatum</name>
    <dbReference type="NCBI Taxonomy" id="93489"/>
    <lineage>
        <taxon>Eukaryota</taxon>
        <taxon>Fungi</taxon>
        <taxon>Dikarya</taxon>
        <taxon>Ascomycota</taxon>
        <taxon>Pezizomycotina</taxon>
        <taxon>Dothideomycetes</taxon>
        <taxon>Dothideomycetes incertae sedis</taxon>
        <taxon>Coniosporium</taxon>
    </lineage>
</organism>
<dbReference type="Proteomes" id="UP001186974">
    <property type="component" value="Unassembled WGS sequence"/>
</dbReference>
<dbReference type="EMBL" id="JAWDJW010006886">
    <property type="protein sequence ID" value="KAK3063342.1"/>
    <property type="molecule type" value="Genomic_DNA"/>
</dbReference>
<name>A0ACC3D813_9PEZI</name>
<evidence type="ECO:0000313" key="2">
    <source>
        <dbReference type="Proteomes" id="UP001186974"/>
    </source>
</evidence>
<proteinExistence type="predicted"/>
<keyword evidence="2" id="KW-1185">Reference proteome</keyword>
<reference evidence="1" key="1">
    <citation type="submission" date="2024-09" db="EMBL/GenBank/DDBJ databases">
        <title>Black Yeasts Isolated from many extreme environments.</title>
        <authorList>
            <person name="Coleine C."/>
            <person name="Stajich J.E."/>
            <person name="Selbmann L."/>
        </authorList>
    </citation>
    <scope>NUCLEOTIDE SEQUENCE</scope>
    <source>
        <strain evidence="1">CCFEE 5737</strain>
    </source>
</reference>
<evidence type="ECO:0000313" key="1">
    <source>
        <dbReference type="EMBL" id="KAK3063342.1"/>
    </source>
</evidence>
<comment type="caution">
    <text evidence="1">The sequence shown here is derived from an EMBL/GenBank/DDBJ whole genome shotgun (WGS) entry which is preliminary data.</text>
</comment>
<accession>A0ACC3D813</accession>